<dbReference type="AlphaFoldDB" id="A0ABD1W8I0"/>
<comment type="caution">
    <text evidence="1">The sequence shown here is derived from an EMBL/GenBank/DDBJ whole genome shotgun (WGS) entry which is preliminary data.</text>
</comment>
<evidence type="ECO:0000313" key="1">
    <source>
        <dbReference type="EMBL" id="KAL2545964.1"/>
    </source>
</evidence>
<keyword evidence="2" id="KW-1185">Reference proteome</keyword>
<evidence type="ECO:0000313" key="2">
    <source>
        <dbReference type="Proteomes" id="UP001604277"/>
    </source>
</evidence>
<dbReference type="EMBL" id="JBFOLJ010000004">
    <property type="protein sequence ID" value="KAL2545964.1"/>
    <property type="molecule type" value="Genomic_DNA"/>
</dbReference>
<reference evidence="2" key="1">
    <citation type="submission" date="2024-07" db="EMBL/GenBank/DDBJ databases">
        <title>Two chromosome-level genome assemblies of Korean endemic species Abeliophyllum distichum and Forsythia ovata (Oleaceae).</title>
        <authorList>
            <person name="Jang H."/>
        </authorList>
    </citation>
    <scope>NUCLEOTIDE SEQUENCE [LARGE SCALE GENOMIC DNA]</scope>
</reference>
<gene>
    <name evidence="1" type="ORF">Fot_15197</name>
</gene>
<dbReference type="Proteomes" id="UP001604277">
    <property type="component" value="Unassembled WGS sequence"/>
</dbReference>
<protein>
    <submittedName>
        <fullName evidence="1">Uncharacterized protein</fullName>
    </submittedName>
</protein>
<organism evidence="1 2">
    <name type="scientific">Forsythia ovata</name>
    <dbReference type="NCBI Taxonomy" id="205694"/>
    <lineage>
        <taxon>Eukaryota</taxon>
        <taxon>Viridiplantae</taxon>
        <taxon>Streptophyta</taxon>
        <taxon>Embryophyta</taxon>
        <taxon>Tracheophyta</taxon>
        <taxon>Spermatophyta</taxon>
        <taxon>Magnoliopsida</taxon>
        <taxon>eudicotyledons</taxon>
        <taxon>Gunneridae</taxon>
        <taxon>Pentapetalae</taxon>
        <taxon>asterids</taxon>
        <taxon>lamiids</taxon>
        <taxon>Lamiales</taxon>
        <taxon>Oleaceae</taxon>
        <taxon>Forsythieae</taxon>
        <taxon>Forsythia</taxon>
    </lineage>
</organism>
<name>A0ABD1W8I0_9LAMI</name>
<proteinExistence type="predicted"/>
<accession>A0ABD1W8I0</accession>
<sequence length="133" mass="14824">MKTFYMRGSFVILSGSLSVTLDLEHIMVFISVLEAGSTFVEPQRQITLAGVAKLWIAQNSGPISFLLKKTSNSKPIVEPSELRKPIKTLNVLYDSYHPQYEHSHGDGRDDGTYTSIASSKFEATYEFFNNGLA</sequence>